<dbReference type="GO" id="GO:0005743">
    <property type="term" value="C:mitochondrial inner membrane"/>
    <property type="evidence" value="ECO:0007669"/>
    <property type="project" value="UniProtKB-ARBA"/>
</dbReference>
<dbReference type="GO" id="GO:0051537">
    <property type="term" value="F:2 iron, 2 sulfur cluster binding"/>
    <property type="evidence" value="ECO:0007669"/>
    <property type="project" value="UniProtKB-KW"/>
</dbReference>
<keyword evidence="3" id="KW-0479">Metal-binding</keyword>
<reference evidence="10 11" key="1">
    <citation type="submission" date="2018-07" db="EMBL/GenBank/DDBJ databases">
        <title>The complete nuclear genome of the prasinophyte Chloropicon primus (CCMP1205).</title>
        <authorList>
            <person name="Pombert J.-F."/>
            <person name="Otis C."/>
            <person name="Turmel M."/>
            <person name="Lemieux C."/>
        </authorList>
    </citation>
    <scope>NUCLEOTIDE SEQUENCE [LARGE SCALE GENOMIC DNA]</scope>
    <source>
        <strain evidence="10 11">CCMP1205</strain>
    </source>
</reference>
<evidence type="ECO:0000256" key="5">
    <source>
        <dbReference type="ARBA" id="ARBA00023004"/>
    </source>
</evidence>
<evidence type="ECO:0000256" key="3">
    <source>
        <dbReference type="ARBA" id="ARBA00022723"/>
    </source>
</evidence>
<dbReference type="OrthoDB" id="10254187at2759"/>
<dbReference type="STRING" id="1764295.A0A5B8MBQ8"/>
<dbReference type="CDD" id="cd03064">
    <property type="entry name" value="TRX_Fd_NuoE"/>
    <property type="match status" value="1"/>
</dbReference>
<keyword evidence="11" id="KW-1185">Reference proteome</keyword>
<dbReference type="InterPro" id="IPR036249">
    <property type="entry name" value="Thioredoxin-like_sf"/>
</dbReference>
<proteinExistence type="inferred from homology"/>
<evidence type="ECO:0000256" key="7">
    <source>
        <dbReference type="ARBA" id="ARBA00023027"/>
    </source>
</evidence>
<protein>
    <submittedName>
        <fullName evidence="10">NADH dehydrogenase [ubiquinone] flavoprotein 2</fullName>
    </submittedName>
</protein>
<dbReference type="InterPro" id="IPR041921">
    <property type="entry name" value="NuoE_N"/>
</dbReference>
<dbReference type="InterPro" id="IPR002023">
    <property type="entry name" value="NuoE-like"/>
</dbReference>
<evidence type="ECO:0000313" key="11">
    <source>
        <dbReference type="Proteomes" id="UP000316726"/>
    </source>
</evidence>
<keyword evidence="10" id="KW-0830">Ubiquinone</keyword>
<dbReference type="EMBL" id="CP031034">
    <property type="protein sequence ID" value="QDZ17807.1"/>
    <property type="molecule type" value="Genomic_DNA"/>
</dbReference>
<evidence type="ECO:0000256" key="9">
    <source>
        <dbReference type="SAM" id="MobiDB-lite"/>
    </source>
</evidence>
<feature type="region of interest" description="Disordered" evidence="9">
    <location>
        <begin position="271"/>
        <end position="297"/>
    </location>
</feature>
<dbReference type="GO" id="GO:0008137">
    <property type="term" value="F:NADH dehydrogenase (ubiquinone) activity"/>
    <property type="evidence" value="ECO:0007669"/>
    <property type="project" value="UniProtKB-ARBA"/>
</dbReference>
<dbReference type="FunFam" id="3.40.30.10:FF:000022">
    <property type="entry name" value="NADH dehydrogenase flavoprotein 2, mitochondrial"/>
    <property type="match status" value="1"/>
</dbReference>
<keyword evidence="5" id="KW-0408">Iron</keyword>
<evidence type="ECO:0000256" key="8">
    <source>
        <dbReference type="ARBA" id="ARBA00034078"/>
    </source>
</evidence>
<dbReference type="GO" id="GO:0046872">
    <property type="term" value="F:metal ion binding"/>
    <property type="evidence" value="ECO:0007669"/>
    <property type="project" value="UniProtKB-KW"/>
</dbReference>
<evidence type="ECO:0000256" key="1">
    <source>
        <dbReference type="ARBA" id="ARBA00010643"/>
    </source>
</evidence>
<dbReference type="Pfam" id="PF01257">
    <property type="entry name" value="2Fe-2S_thioredx"/>
    <property type="match status" value="1"/>
</dbReference>
<evidence type="ECO:0000256" key="6">
    <source>
        <dbReference type="ARBA" id="ARBA00023014"/>
    </source>
</evidence>
<keyword evidence="7" id="KW-0520">NAD</keyword>
<dbReference type="SUPFAM" id="SSF52833">
    <property type="entry name" value="Thioredoxin-like"/>
    <property type="match status" value="1"/>
</dbReference>
<comment type="cofactor">
    <cofactor evidence="8">
        <name>[2Fe-2S] cluster</name>
        <dbReference type="ChEBI" id="CHEBI:190135"/>
    </cofactor>
</comment>
<dbReference type="PROSITE" id="PS01099">
    <property type="entry name" value="COMPLEX1_24K"/>
    <property type="match status" value="1"/>
</dbReference>
<evidence type="ECO:0000256" key="4">
    <source>
        <dbReference type="ARBA" id="ARBA00022967"/>
    </source>
</evidence>
<evidence type="ECO:0000256" key="2">
    <source>
        <dbReference type="ARBA" id="ARBA00022714"/>
    </source>
</evidence>
<name>A0A5B8MBQ8_9CHLO</name>
<organism evidence="10 11">
    <name type="scientific">Chloropicon primus</name>
    <dbReference type="NCBI Taxonomy" id="1764295"/>
    <lineage>
        <taxon>Eukaryota</taxon>
        <taxon>Viridiplantae</taxon>
        <taxon>Chlorophyta</taxon>
        <taxon>Chloropicophyceae</taxon>
        <taxon>Chloropicales</taxon>
        <taxon>Chloropicaceae</taxon>
        <taxon>Chloropicon</taxon>
    </lineage>
</organism>
<dbReference type="GO" id="GO:0003954">
    <property type="term" value="F:NADH dehydrogenase activity"/>
    <property type="evidence" value="ECO:0007669"/>
    <property type="project" value="TreeGrafter"/>
</dbReference>
<dbReference type="Gene3D" id="1.10.10.1590">
    <property type="entry name" value="NADH-quinone oxidoreductase subunit E"/>
    <property type="match status" value="1"/>
</dbReference>
<keyword evidence="6" id="KW-0411">Iron-sulfur</keyword>
<dbReference type="Proteomes" id="UP000316726">
    <property type="component" value="Chromosome 1"/>
</dbReference>
<evidence type="ECO:0000313" key="10">
    <source>
        <dbReference type="EMBL" id="QDZ17807.1"/>
    </source>
</evidence>
<dbReference type="AlphaFoldDB" id="A0A5B8MBQ8"/>
<dbReference type="PANTHER" id="PTHR10371:SF3">
    <property type="entry name" value="NADH DEHYDROGENASE [UBIQUINONE] FLAVOPROTEIN 2, MITOCHONDRIAL"/>
    <property type="match status" value="1"/>
</dbReference>
<keyword evidence="2" id="KW-0001">2Fe-2S</keyword>
<feature type="compositionally biased region" description="Basic and acidic residues" evidence="9">
    <location>
        <begin position="284"/>
        <end position="297"/>
    </location>
</feature>
<gene>
    <name evidence="10" type="ORF">A3770_01p03250</name>
</gene>
<dbReference type="GO" id="GO:0006120">
    <property type="term" value="P:mitochondrial electron transport, NADH to ubiquinone"/>
    <property type="evidence" value="ECO:0007669"/>
    <property type="project" value="UniProtKB-ARBA"/>
</dbReference>
<accession>A0A5B8MBQ8</accession>
<dbReference type="InterPro" id="IPR042128">
    <property type="entry name" value="NuoE_dom"/>
</dbReference>
<sequence length="297" mass="32752">MVRGVVLRVAKAAGRALGRGTGLTVAPAEGGQKVVGPQAFGALNWSKGYATNSHDHFNIHRNSPENNDETPFEFTAENDKIVKEILARYPENYKRSGVIPLLTLAQTQNKGFLTLSAMNKVAEILETPAIRVYEVATFYTMFNRSKMGKYHLMVCGTTPCMVRGAVKIKDALCEHLGLKDYGESTADGMFTLSEMECMGCCVNAPMIAVADYTKGVEGFTYNYHEDITTKDAINIVEHLRRGEAPKVGSQHRETCEPAGVVYEDQWVPKPEGYTTLTGEPRGPYCRDLKKEAAEQKS</sequence>
<dbReference type="PANTHER" id="PTHR10371">
    <property type="entry name" value="NADH DEHYDROGENASE UBIQUINONE FLAVOPROTEIN 2, MITOCHONDRIAL"/>
    <property type="match status" value="1"/>
</dbReference>
<comment type="similarity">
    <text evidence="1">Belongs to the complex I 24 kDa subunit family.</text>
</comment>
<dbReference type="FunFam" id="1.10.10.1590:FF:000001">
    <property type="entry name" value="NADH-quinone oxidoreductase subunit E"/>
    <property type="match status" value="1"/>
</dbReference>
<dbReference type="GO" id="GO:1902494">
    <property type="term" value="C:catalytic complex"/>
    <property type="evidence" value="ECO:0007669"/>
    <property type="project" value="UniProtKB-ARBA"/>
</dbReference>
<dbReference type="Gene3D" id="3.40.30.10">
    <property type="entry name" value="Glutaredoxin"/>
    <property type="match status" value="1"/>
</dbReference>
<keyword evidence="4" id="KW-1278">Translocase</keyword>
<dbReference type="GO" id="GO:0098796">
    <property type="term" value="C:membrane protein complex"/>
    <property type="evidence" value="ECO:0007669"/>
    <property type="project" value="UniProtKB-ARBA"/>
</dbReference>
<dbReference type="NCBIfam" id="TIGR01958">
    <property type="entry name" value="nuoE_fam"/>
    <property type="match status" value="1"/>
</dbReference>